<evidence type="ECO:0000313" key="1">
    <source>
        <dbReference type="EMBL" id="JAH33846.1"/>
    </source>
</evidence>
<reference evidence="1" key="2">
    <citation type="journal article" date="2015" name="Fish Shellfish Immunol.">
        <title>Early steps in the European eel (Anguilla anguilla)-Vibrio vulnificus interaction in the gills: Role of the RtxA13 toxin.</title>
        <authorList>
            <person name="Callol A."/>
            <person name="Pajuelo D."/>
            <person name="Ebbesson L."/>
            <person name="Teles M."/>
            <person name="MacKenzie S."/>
            <person name="Amaro C."/>
        </authorList>
    </citation>
    <scope>NUCLEOTIDE SEQUENCE</scope>
</reference>
<proteinExistence type="predicted"/>
<organism evidence="1">
    <name type="scientific">Anguilla anguilla</name>
    <name type="common">European freshwater eel</name>
    <name type="synonym">Muraena anguilla</name>
    <dbReference type="NCBI Taxonomy" id="7936"/>
    <lineage>
        <taxon>Eukaryota</taxon>
        <taxon>Metazoa</taxon>
        <taxon>Chordata</taxon>
        <taxon>Craniata</taxon>
        <taxon>Vertebrata</taxon>
        <taxon>Euteleostomi</taxon>
        <taxon>Actinopterygii</taxon>
        <taxon>Neopterygii</taxon>
        <taxon>Teleostei</taxon>
        <taxon>Anguilliformes</taxon>
        <taxon>Anguillidae</taxon>
        <taxon>Anguilla</taxon>
    </lineage>
</organism>
<sequence length="10" mass="1187">MTFRLTFANS</sequence>
<reference evidence="1" key="1">
    <citation type="submission" date="2014-11" db="EMBL/GenBank/DDBJ databases">
        <authorList>
            <person name="Amaro Gonzalez C."/>
        </authorList>
    </citation>
    <scope>NUCLEOTIDE SEQUENCE</scope>
</reference>
<dbReference type="EMBL" id="GBXM01074731">
    <property type="protein sequence ID" value="JAH33846.1"/>
    <property type="molecule type" value="Transcribed_RNA"/>
</dbReference>
<name>A0A0E9RXH9_ANGAN</name>
<protein>
    <submittedName>
        <fullName evidence="1">Uncharacterized protein</fullName>
    </submittedName>
</protein>
<accession>A0A0E9RXH9</accession>